<keyword evidence="3" id="KW-0677">Repeat</keyword>
<evidence type="ECO:0000313" key="4">
    <source>
        <dbReference type="EMBL" id="CAE6459921.1"/>
    </source>
</evidence>
<dbReference type="PANTHER" id="PTHR13923:SF11">
    <property type="entry name" value="SECRETORY 31, ISOFORM D"/>
    <property type="match status" value="1"/>
</dbReference>
<dbReference type="Proteomes" id="UP000663853">
    <property type="component" value="Unassembled WGS sequence"/>
</dbReference>
<dbReference type="AlphaFoldDB" id="A0A8H3GPG5"/>
<keyword evidence="1" id="KW-0813">Transport</keyword>
<proteinExistence type="predicted"/>
<dbReference type="GO" id="GO:0007029">
    <property type="term" value="P:endoplasmic reticulum organization"/>
    <property type="evidence" value="ECO:0007669"/>
    <property type="project" value="TreeGrafter"/>
</dbReference>
<name>A0A8H3GPG5_9AGAM</name>
<dbReference type="InterPro" id="IPR040251">
    <property type="entry name" value="SEC31-like"/>
</dbReference>
<accession>A0A8H3GPG5</accession>
<dbReference type="Gene3D" id="1.25.40.980">
    <property type="match status" value="1"/>
</dbReference>
<evidence type="ECO:0000256" key="2">
    <source>
        <dbReference type="ARBA" id="ARBA00022574"/>
    </source>
</evidence>
<keyword evidence="2" id="KW-0853">WD repeat</keyword>
<dbReference type="GO" id="GO:0005198">
    <property type="term" value="F:structural molecule activity"/>
    <property type="evidence" value="ECO:0007669"/>
    <property type="project" value="TreeGrafter"/>
</dbReference>
<sequence>MLVNGTPPLNNWSFLTSWNPRNSDIFATANYDGSTALQSIQSTAPTSTTATAPITPTNPNDIFDPANFADTTDAHILGSSLDLERAPKGLQPPVGARFGFSGEEDIKRGQVAIERVVGEFEDVERGKDLIKAEEEEGGMRTFVGTRKSDETSKDTYSTLLALFDWDPKSVLIKLVGYDASPAALDEPRHGRRIMYPGRSMGRWSLGLPDLVRRSEVGEWREMLVVLRRWVEADSFSTLVDELDERVWSAEMPKKEKREAARVCFMADKKLERLVEIWNEEAVEEEGDAGN</sequence>
<dbReference type="GO" id="GO:0070971">
    <property type="term" value="C:endoplasmic reticulum exit site"/>
    <property type="evidence" value="ECO:0007669"/>
    <property type="project" value="TreeGrafter"/>
</dbReference>
<dbReference type="GO" id="GO:0030127">
    <property type="term" value="C:COPII vesicle coat"/>
    <property type="evidence" value="ECO:0007669"/>
    <property type="project" value="TreeGrafter"/>
</dbReference>
<evidence type="ECO:0000256" key="3">
    <source>
        <dbReference type="ARBA" id="ARBA00022737"/>
    </source>
</evidence>
<dbReference type="PANTHER" id="PTHR13923">
    <property type="entry name" value="SEC31-RELATED PROTEIN"/>
    <property type="match status" value="1"/>
</dbReference>
<dbReference type="EMBL" id="CAJMXA010001405">
    <property type="protein sequence ID" value="CAE6459921.1"/>
    <property type="molecule type" value="Genomic_DNA"/>
</dbReference>
<reference evidence="4" key="1">
    <citation type="submission" date="2021-01" db="EMBL/GenBank/DDBJ databases">
        <authorList>
            <person name="Kaushik A."/>
        </authorList>
    </citation>
    <scope>NUCLEOTIDE SEQUENCE</scope>
    <source>
        <strain evidence="4">AG6-10EEA</strain>
    </source>
</reference>
<comment type="caution">
    <text evidence="4">The sequence shown here is derived from an EMBL/GenBank/DDBJ whole genome shotgun (WGS) entry which is preliminary data.</text>
</comment>
<dbReference type="Gene3D" id="1.25.40.1030">
    <property type="match status" value="1"/>
</dbReference>
<evidence type="ECO:0000256" key="1">
    <source>
        <dbReference type="ARBA" id="ARBA00022448"/>
    </source>
</evidence>
<protein>
    <submittedName>
        <fullName evidence="4">Uncharacterized protein</fullName>
    </submittedName>
</protein>
<gene>
    <name evidence="4" type="ORF">RDB_LOCUS60717</name>
</gene>
<evidence type="ECO:0000313" key="5">
    <source>
        <dbReference type="Proteomes" id="UP000663853"/>
    </source>
</evidence>
<dbReference type="GO" id="GO:0090110">
    <property type="term" value="P:COPII-coated vesicle cargo loading"/>
    <property type="evidence" value="ECO:0007669"/>
    <property type="project" value="TreeGrafter"/>
</dbReference>
<organism evidence="4 5">
    <name type="scientific">Rhizoctonia solani</name>
    <dbReference type="NCBI Taxonomy" id="456999"/>
    <lineage>
        <taxon>Eukaryota</taxon>
        <taxon>Fungi</taxon>
        <taxon>Dikarya</taxon>
        <taxon>Basidiomycota</taxon>
        <taxon>Agaricomycotina</taxon>
        <taxon>Agaricomycetes</taxon>
        <taxon>Cantharellales</taxon>
        <taxon>Ceratobasidiaceae</taxon>
        <taxon>Rhizoctonia</taxon>
    </lineage>
</organism>